<keyword evidence="1" id="KW-0732">Signal</keyword>
<dbReference type="EMBL" id="SNSQ01000016">
    <property type="protein sequence ID" value="TEU47499.1"/>
    <property type="molecule type" value="Genomic_DNA"/>
</dbReference>
<gene>
    <name evidence="2" type="ORF">E3D37_15965</name>
</gene>
<protein>
    <recommendedName>
        <fullName evidence="4">DUF5330 domain-containing protein</fullName>
    </recommendedName>
</protein>
<comment type="caution">
    <text evidence="2">The sequence shown here is derived from an EMBL/GenBank/DDBJ whole genome shotgun (WGS) entry which is preliminary data.</text>
</comment>
<dbReference type="Proteomes" id="UP000298234">
    <property type="component" value="Unassembled WGS sequence"/>
</dbReference>
<dbReference type="RefSeq" id="WP_134256208.1">
    <property type="nucleotide sequence ID" value="NZ_SNSG01000013.1"/>
</dbReference>
<evidence type="ECO:0000313" key="2">
    <source>
        <dbReference type="EMBL" id="TEU47499.1"/>
    </source>
</evidence>
<evidence type="ECO:0000256" key="1">
    <source>
        <dbReference type="SAM" id="SignalP"/>
    </source>
</evidence>
<accession>A0AAX2RMS5</accession>
<evidence type="ECO:0008006" key="4">
    <source>
        <dbReference type="Google" id="ProtNLM"/>
    </source>
</evidence>
<feature type="chain" id="PRO_5043455314" description="DUF5330 domain-containing protein" evidence="1">
    <location>
        <begin position="23"/>
        <end position="109"/>
    </location>
</feature>
<organism evidence="2 3">
    <name type="scientific">Burkholderia cepacia</name>
    <name type="common">Pseudomonas cepacia</name>
    <dbReference type="NCBI Taxonomy" id="292"/>
    <lineage>
        <taxon>Bacteria</taxon>
        <taxon>Pseudomonadati</taxon>
        <taxon>Pseudomonadota</taxon>
        <taxon>Betaproteobacteria</taxon>
        <taxon>Burkholderiales</taxon>
        <taxon>Burkholderiaceae</taxon>
        <taxon>Burkholderia</taxon>
        <taxon>Burkholderia cepacia complex</taxon>
    </lineage>
</organism>
<sequence length="109" mass="11659">MNTQPRIALVIAALLHLSVAGAQQVNSAKDDRPQQAFLEALRSMAPDQAEYLTFAERSLAARCGRPPSVEYLKRIGESGAVGVTTSLTGDKEALRHEADALPCEGKRGV</sequence>
<name>A0AAX2RMS5_BURCE</name>
<evidence type="ECO:0000313" key="3">
    <source>
        <dbReference type="Proteomes" id="UP000298234"/>
    </source>
</evidence>
<feature type="signal peptide" evidence="1">
    <location>
        <begin position="1"/>
        <end position="22"/>
    </location>
</feature>
<reference evidence="2 3" key="1">
    <citation type="submission" date="2019-03" db="EMBL/GenBank/DDBJ databases">
        <title>Burkholderia cepacia outbreak.</title>
        <authorList>
            <person name="Farzana R."/>
            <person name="Walsh T.R."/>
        </authorList>
    </citation>
    <scope>NUCLEOTIDE SEQUENCE [LARGE SCALE GENOMIC DNA]</scope>
    <source>
        <strain evidence="3">d13</strain>
    </source>
</reference>
<proteinExistence type="predicted"/>
<dbReference type="AlphaFoldDB" id="A0AAX2RMS5"/>